<keyword evidence="2" id="KW-1185">Reference proteome</keyword>
<gene>
    <name evidence="1" type="ORF">TNCV_4471841</name>
</gene>
<reference evidence="1" key="1">
    <citation type="submission" date="2020-08" db="EMBL/GenBank/DDBJ databases">
        <title>Multicomponent nature underlies the extraordinary mechanical properties of spider dragline silk.</title>
        <authorList>
            <person name="Kono N."/>
            <person name="Nakamura H."/>
            <person name="Mori M."/>
            <person name="Yoshida Y."/>
            <person name="Ohtoshi R."/>
            <person name="Malay A.D."/>
            <person name="Moran D.A.P."/>
            <person name="Tomita M."/>
            <person name="Numata K."/>
            <person name="Arakawa K."/>
        </authorList>
    </citation>
    <scope>NUCLEOTIDE SEQUENCE</scope>
</reference>
<organism evidence="1 2">
    <name type="scientific">Trichonephila clavipes</name>
    <name type="common">Golden silk orbweaver</name>
    <name type="synonym">Nephila clavipes</name>
    <dbReference type="NCBI Taxonomy" id="2585209"/>
    <lineage>
        <taxon>Eukaryota</taxon>
        <taxon>Metazoa</taxon>
        <taxon>Ecdysozoa</taxon>
        <taxon>Arthropoda</taxon>
        <taxon>Chelicerata</taxon>
        <taxon>Arachnida</taxon>
        <taxon>Araneae</taxon>
        <taxon>Araneomorphae</taxon>
        <taxon>Entelegynae</taxon>
        <taxon>Araneoidea</taxon>
        <taxon>Nephilidae</taxon>
        <taxon>Trichonephila</taxon>
    </lineage>
</organism>
<dbReference type="EMBL" id="BMAU01021304">
    <property type="protein sequence ID" value="GFY11198.1"/>
    <property type="molecule type" value="Genomic_DNA"/>
</dbReference>
<proteinExistence type="predicted"/>
<accession>A0A8X6VKL9</accession>
<evidence type="ECO:0000313" key="2">
    <source>
        <dbReference type="Proteomes" id="UP000887159"/>
    </source>
</evidence>
<sequence>MRLFNDVINDESRRLNDESSFLQVMMHQVTASRWSHPYLMALWLTQIDIWQLLDTPVLITSSVVHKTMSQMRDVTKRIRWFIHKACCKTPRLSTACNPGVAAGKTDHCSPGNGVFHAGALAHFSIAVRNNFFLNIQDVD</sequence>
<comment type="caution">
    <text evidence="1">The sequence shown here is derived from an EMBL/GenBank/DDBJ whole genome shotgun (WGS) entry which is preliminary data.</text>
</comment>
<evidence type="ECO:0000313" key="1">
    <source>
        <dbReference type="EMBL" id="GFY11198.1"/>
    </source>
</evidence>
<protein>
    <submittedName>
        <fullName evidence="1">Uncharacterized protein</fullName>
    </submittedName>
</protein>
<name>A0A8X6VKL9_TRICX</name>
<dbReference type="Proteomes" id="UP000887159">
    <property type="component" value="Unassembled WGS sequence"/>
</dbReference>
<dbReference type="AlphaFoldDB" id="A0A8X6VKL9"/>